<feature type="coiled-coil region" evidence="3">
    <location>
        <begin position="89"/>
        <end position="147"/>
    </location>
</feature>
<comment type="subcellular location">
    <subcellularLocation>
        <location evidence="1">Cell envelope</location>
    </subcellularLocation>
</comment>
<evidence type="ECO:0000256" key="2">
    <source>
        <dbReference type="ARBA" id="ARBA00023054"/>
    </source>
</evidence>
<accession>A0A098YLX8</accession>
<dbReference type="SUPFAM" id="SSF111369">
    <property type="entry name" value="HlyD-like secretion proteins"/>
    <property type="match status" value="1"/>
</dbReference>
<proteinExistence type="predicted"/>
<dbReference type="Proteomes" id="UP000029723">
    <property type="component" value="Unassembled WGS sequence"/>
</dbReference>
<dbReference type="OrthoDB" id="9778236at2"/>
<dbReference type="InterPro" id="IPR050465">
    <property type="entry name" value="UPF0194_transport"/>
</dbReference>
<dbReference type="InterPro" id="IPR058625">
    <property type="entry name" value="MdtA-like_BSH"/>
</dbReference>
<evidence type="ECO:0000313" key="5">
    <source>
        <dbReference type="EMBL" id="KGI20745.1"/>
    </source>
</evidence>
<dbReference type="EMBL" id="JRPQ01000279">
    <property type="protein sequence ID" value="KGI20745.1"/>
    <property type="molecule type" value="Genomic_DNA"/>
</dbReference>
<organism evidence="5 6">
    <name type="scientific">Hoylesella timonensis S9-PR14</name>
    <dbReference type="NCBI Taxonomy" id="1401062"/>
    <lineage>
        <taxon>Bacteria</taxon>
        <taxon>Pseudomonadati</taxon>
        <taxon>Bacteroidota</taxon>
        <taxon>Bacteroidia</taxon>
        <taxon>Bacteroidales</taxon>
        <taxon>Prevotellaceae</taxon>
        <taxon>Hoylesella</taxon>
    </lineage>
</organism>
<dbReference type="Gene3D" id="2.40.30.170">
    <property type="match status" value="1"/>
</dbReference>
<comment type="caution">
    <text evidence="5">The sequence shown here is derived from an EMBL/GenBank/DDBJ whole genome shotgun (WGS) entry which is preliminary data.</text>
</comment>
<dbReference type="PROSITE" id="PS51257">
    <property type="entry name" value="PROKAR_LIPOPROTEIN"/>
    <property type="match status" value="1"/>
</dbReference>
<evidence type="ECO:0000313" key="6">
    <source>
        <dbReference type="Proteomes" id="UP000029723"/>
    </source>
</evidence>
<protein>
    <submittedName>
        <fullName evidence="5">Secretion protein</fullName>
    </submittedName>
</protein>
<keyword evidence="2 3" id="KW-0175">Coiled coil</keyword>
<name>A0A098YLX8_9BACT</name>
<dbReference type="RefSeq" id="WP_036930116.1">
    <property type="nucleotide sequence ID" value="NZ_JRPQ01000279.1"/>
</dbReference>
<dbReference type="AlphaFoldDB" id="A0A098YLX8"/>
<reference evidence="5 6" key="1">
    <citation type="submission" date="2014-07" db="EMBL/GenBank/DDBJ databases">
        <authorList>
            <person name="McCorrison J."/>
            <person name="Sanka R."/>
            <person name="Torralba M."/>
            <person name="Gillis M."/>
            <person name="Haft D.H."/>
            <person name="Methe B."/>
            <person name="Sutton G."/>
            <person name="Nelson K.E."/>
        </authorList>
    </citation>
    <scope>NUCLEOTIDE SEQUENCE [LARGE SCALE GENOMIC DNA]</scope>
    <source>
        <strain evidence="5 6">S9-PR14</strain>
    </source>
</reference>
<feature type="domain" description="Multidrug resistance protein MdtA-like barrel-sandwich hybrid" evidence="4">
    <location>
        <begin position="38"/>
        <end position="206"/>
    </location>
</feature>
<dbReference type="PANTHER" id="PTHR32347">
    <property type="entry name" value="EFFLUX SYSTEM COMPONENT YKNX-RELATED"/>
    <property type="match status" value="1"/>
</dbReference>
<evidence type="ECO:0000256" key="3">
    <source>
        <dbReference type="SAM" id="Coils"/>
    </source>
</evidence>
<dbReference type="PANTHER" id="PTHR32347:SF23">
    <property type="entry name" value="BLL5650 PROTEIN"/>
    <property type="match status" value="1"/>
</dbReference>
<sequence>MKKIGLTLFSIVALLSGCSSNEHPYDATGIFEATEIIVSAEQNGKLLFLNVQEGTMVEANQQVGLIDTVQLALKARQVGATTASIANQKPNVNKQIAALQQQLQTAEKEQKRFEELVNSGAANRKQLDDATSAVNVLRRQIEAQRTALHSDRRALNSQMNANDIQKRQVLDQLAKCHITSPISGTVLEKYAEQGEFASIGKPLFKVADMTNIILRAYVTNQQLQQVKIGQQVQVFSDYGNEQRETYQGKVVWISPRSEFTPKTILTDDERADQVYAVKVAVKNNGRIKIGMYGGMKL</sequence>
<evidence type="ECO:0000259" key="4">
    <source>
        <dbReference type="Pfam" id="PF25917"/>
    </source>
</evidence>
<dbReference type="Gene3D" id="2.40.50.100">
    <property type="match status" value="1"/>
</dbReference>
<gene>
    <name evidence="5" type="ORF">HMPREF9304_14580</name>
</gene>
<dbReference type="GO" id="GO:0030313">
    <property type="term" value="C:cell envelope"/>
    <property type="evidence" value="ECO:0007669"/>
    <property type="project" value="UniProtKB-SubCell"/>
</dbReference>
<evidence type="ECO:0000256" key="1">
    <source>
        <dbReference type="ARBA" id="ARBA00004196"/>
    </source>
</evidence>
<dbReference type="Pfam" id="PF25917">
    <property type="entry name" value="BSH_RND"/>
    <property type="match status" value="1"/>
</dbReference>